<gene>
    <name evidence="2" type="ORF">KC207_01685</name>
</gene>
<sequence length="63" mass="7070">MIGSSGQGDAIAAYVQQHVGEFNVKYLIWAQRYWAPGEGWSSMEDRGSPTANHYDHVHVTTNF</sequence>
<dbReference type="Proteomes" id="UP000677016">
    <property type="component" value="Unassembled WGS sequence"/>
</dbReference>
<comment type="caution">
    <text evidence="2">The sequence shown here is derived from an EMBL/GenBank/DDBJ whole genome shotgun (WGS) entry which is preliminary data.</text>
</comment>
<accession>A0A941D5M5</accession>
<reference evidence="2" key="1">
    <citation type="submission" date="2021-04" db="EMBL/GenBank/DDBJ databases">
        <title>Phycicoccus avicenniae sp. nov., a novel endophytic actinomycetes isolated from branch of Avicennia mariana.</title>
        <authorList>
            <person name="Tuo L."/>
        </authorList>
    </citation>
    <scope>NUCLEOTIDE SEQUENCE</scope>
    <source>
        <strain evidence="2">BSK3Z-2</strain>
    </source>
</reference>
<evidence type="ECO:0000313" key="3">
    <source>
        <dbReference type="Proteomes" id="UP000677016"/>
    </source>
</evidence>
<protein>
    <recommendedName>
        <fullName evidence="1">ARB-07466-like C-terminal domain-containing protein</fullName>
    </recommendedName>
</protein>
<feature type="domain" description="ARB-07466-like C-terminal" evidence="1">
    <location>
        <begin position="5"/>
        <end position="54"/>
    </location>
</feature>
<evidence type="ECO:0000259" key="1">
    <source>
        <dbReference type="Pfam" id="PF26571"/>
    </source>
</evidence>
<keyword evidence="3" id="KW-1185">Reference proteome</keyword>
<name>A0A941D5M5_9MICO</name>
<organism evidence="2 3">
    <name type="scientific">Phycicoccus avicenniae</name>
    <dbReference type="NCBI Taxonomy" id="2828860"/>
    <lineage>
        <taxon>Bacteria</taxon>
        <taxon>Bacillati</taxon>
        <taxon>Actinomycetota</taxon>
        <taxon>Actinomycetes</taxon>
        <taxon>Micrococcales</taxon>
        <taxon>Intrasporangiaceae</taxon>
        <taxon>Phycicoccus</taxon>
    </lineage>
</organism>
<proteinExistence type="predicted"/>
<dbReference type="Pfam" id="PF26571">
    <property type="entry name" value="VldE"/>
    <property type="match status" value="1"/>
</dbReference>
<dbReference type="AlphaFoldDB" id="A0A941D5M5"/>
<evidence type="ECO:0000313" key="2">
    <source>
        <dbReference type="EMBL" id="MBR7742003.1"/>
    </source>
</evidence>
<dbReference type="EMBL" id="JAGSNF010000001">
    <property type="protein sequence ID" value="MBR7742003.1"/>
    <property type="molecule type" value="Genomic_DNA"/>
</dbReference>
<dbReference type="InterPro" id="IPR058593">
    <property type="entry name" value="ARB_07466-like_C"/>
</dbReference>